<dbReference type="OrthoDB" id="9985615at2759"/>
<dbReference type="AlphaFoldDB" id="A0A0A1WWI9"/>
<name>A0A0A1WWI9_ZEUCU</name>
<keyword evidence="1" id="KW-0812">Transmembrane</keyword>
<organism evidence="2">
    <name type="scientific">Zeugodacus cucurbitae</name>
    <name type="common">Melon fruit fly</name>
    <name type="synonym">Bactrocera cucurbitae</name>
    <dbReference type="NCBI Taxonomy" id="28588"/>
    <lineage>
        <taxon>Eukaryota</taxon>
        <taxon>Metazoa</taxon>
        <taxon>Ecdysozoa</taxon>
        <taxon>Arthropoda</taxon>
        <taxon>Hexapoda</taxon>
        <taxon>Insecta</taxon>
        <taxon>Pterygota</taxon>
        <taxon>Neoptera</taxon>
        <taxon>Endopterygota</taxon>
        <taxon>Diptera</taxon>
        <taxon>Brachycera</taxon>
        <taxon>Muscomorpha</taxon>
        <taxon>Tephritoidea</taxon>
        <taxon>Tephritidae</taxon>
        <taxon>Zeugodacus</taxon>
        <taxon>Zeugodacus</taxon>
    </lineage>
</organism>
<dbReference type="EMBL" id="GBXI01011281">
    <property type="protein sequence ID" value="JAD03011.1"/>
    <property type="molecule type" value="Transcribed_RNA"/>
</dbReference>
<gene>
    <name evidence="2" type="primary">Tl_5</name>
    <name evidence="2" type="ORF">g.25062</name>
</gene>
<reference evidence="2" key="1">
    <citation type="submission" date="2014-11" db="EMBL/GenBank/DDBJ databases">
        <authorList>
            <person name="Geib S."/>
        </authorList>
    </citation>
    <scope>NUCLEOTIDE SEQUENCE</scope>
</reference>
<dbReference type="Gene3D" id="3.80.10.10">
    <property type="entry name" value="Ribonuclease Inhibitor"/>
    <property type="match status" value="1"/>
</dbReference>
<accession>A0A0A1WWI9</accession>
<reference evidence="2" key="2">
    <citation type="journal article" date="2015" name="Gigascience">
        <title>Reconstructing a comprehensive transcriptome assembly of a white-pupal translocated strain of the pest fruit fly Bactrocera cucurbitae.</title>
        <authorList>
            <person name="Sim S.B."/>
            <person name="Calla B."/>
            <person name="Hall B."/>
            <person name="DeRego T."/>
            <person name="Geib S.M."/>
        </authorList>
    </citation>
    <scope>NUCLEOTIDE SEQUENCE</scope>
</reference>
<proteinExistence type="predicted"/>
<protein>
    <submittedName>
        <fullName evidence="2">Protein toll</fullName>
    </submittedName>
</protein>
<dbReference type="InterPro" id="IPR032675">
    <property type="entry name" value="LRR_dom_sf"/>
</dbReference>
<keyword evidence="1" id="KW-1133">Transmembrane helix</keyword>
<keyword evidence="1" id="KW-0472">Membrane</keyword>
<evidence type="ECO:0000313" key="2">
    <source>
        <dbReference type="EMBL" id="JAD03011.1"/>
    </source>
</evidence>
<feature type="transmembrane region" description="Helical" evidence="1">
    <location>
        <begin position="78"/>
        <end position="96"/>
    </location>
</feature>
<dbReference type="SUPFAM" id="SSF52058">
    <property type="entry name" value="L domain-like"/>
    <property type="match status" value="1"/>
</dbReference>
<sequence>MHDSSKLQILYLSENRWFCDCAAQHLIYTIREHRKRIPDVEQLYCDNLQNVTLLTANVGELCQSADKVERYQYVNTTVIYAALVIIILLLNIALYYKYKLEVKVWLYSHNILSCCINERELDKNKIFDAFDTHTKMLTSSTTYYCRNLNTVNPNFVYAHTSAIGWLAHIYQNKSSNQSNSRVVQSLCSRSISSSRIRRAWSFAQHIRAP</sequence>
<evidence type="ECO:0000256" key="1">
    <source>
        <dbReference type="SAM" id="Phobius"/>
    </source>
</evidence>